<dbReference type="OrthoDB" id="3941134at2759"/>
<feature type="compositionally biased region" description="Polar residues" evidence="1">
    <location>
        <begin position="534"/>
        <end position="545"/>
    </location>
</feature>
<feature type="region of interest" description="Disordered" evidence="1">
    <location>
        <begin position="415"/>
        <end position="446"/>
    </location>
</feature>
<feature type="compositionally biased region" description="Polar residues" evidence="1">
    <location>
        <begin position="870"/>
        <end position="881"/>
    </location>
</feature>
<feature type="compositionally biased region" description="Basic and acidic residues" evidence="1">
    <location>
        <begin position="223"/>
        <end position="235"/>
    </location>
</feature>
<feature type="region of interest" description="Disordered" evidence="1">
    <location>
        <begin position="1"/>
        <end position="56"/>
    </location>
</feature>
<proteinExistence type="predicted"/>
<feature type="compositionally biased region" description="Basic and acidic residues" evidence="1">
    <location>
        <begin position="122"/>
        <end position="137"/>
    </location>
</feature>
<evidence type="ECO:0000313" key="3">
    <source>
        <dbReference type="Proteomes" id="UP000246991"/>
    </source>
</evidence>
<feature type="compositionally biased region" description="Basic and acidic residues" evidence="1">
    <location>
        <begin position="10"/>
        <end position="21"/>
    </location>
</feature>
<dbReference type="Proteomes" id="UP000246991">
    <property type="component" value="Unassembled WGS sequence"/>
</dbReference>
<name>A0A317SVZ6_9PEZI</name>
<feature type="compositionally biased region" description="Polar residues" evidence="1">
    <location>
        <begin position="711"/>
        <end position="726"/>
    </location>
</feature>
<accession>A0A317SVZ6</accession>
<comment type="caution">
    <text evidence="2">The sequence shown here is derived from an EMBL/GenBank/DDBJ whole genome shotgun (WGS) entry which is preliminary data.</text>
</comment>
<feature type="region of interest" description="Disordered" evidence="1">
    <location>
        <begin position="105"/>
        <end position="327"/>
    </location>
</feature>
<feature type="compositionally biased region" description="Basic and acidic residues" evidence="1">
    <location>
        <begin position="185"/>
        <end position="205"/>
    </location>
</feature>
<feature type="compositionally biased region" description="Acidic residues" evidence="1">
    <location>
        <begin position="291"/>
        <end position="300"/>
    </location>
</feature>
<gene>
    <name evidence="2" type="ORF">C7212DRAFT_362281</name>
</gene>
<feature type="region of interest" description="Disordered" evidence="1">
    <location>
        <begin position="69"/>
        <end position="89"/>
    </location>
</feature>
<evidence type="ECO:0000256" key="1">
    <source>
        <dbReference type="SAM" id="MobiDB-lite"/>
    </source>
</evidence>
<feature type="compositionally biased region" description="Polar residues" evidence="1">
    <location>
        <begin position="506"/>
        <end position="527"/>
    </location>
</feature>
<reference evidence="2 3" key="1">
    <citation type="submission" date="2018-03" db="EMBL/GenBank/DDBJ databases">
        <title>Genomes of Pezizomycetes fungi and the evolution of truffles.</title>
        <authorList>
            <person name="Murat C."/>
            <person name="Payen T."/>
            <person name="Noel B."/>
            <person name="Kuo A."/>
            <person name="Martin F.M."/>
        </authorList>
    </citation>
    <scope>NUCLEOTIDE SEQUENCE [LARGE SCALE GENOMIC DNA]</scope>
    <source>
        <strain evidence="2">091103-1</strain>
    </source>
</reference>
<sequence length="957" mass="101896">MEDWGSPWADDEKLGDKDDGKLPPSVKDVEEEEEEEEGNNLEKEGEEEVVVAPATKEKRNVGAAGLTVDWDSGFADSSAWANTTPRERVRDEDGFGWGALHLGDFSGVGAKDGGGSGEEEEVRIKDDRRGSGKDGDANLHPIATDEVNAWGASSDWGDPRTPESRIEGPNDALILSLDEVGDNTPDGRFDTEAKDLPTPDVERRGQLIGAANLLSSPKKRRTSDRAAHNVEESSENHSQAVLEAVSDPTPLKSQEGPNDASPSSPEPHLATLLVCGSDPLRDDPTSVNAGDQDDGDDDFGDFATEGGEFEEPQASIPEPALPAVIKAPPPDSFGIDVSLVLKLYPIPTSRPDPPPIEDIISSTESRKIWYRLSTSGTIRRSRSSDDDYVRVMWVGSKVQESVNKIVEKWMTEDRNSGGSGLMGGGKRLEGCGSEDNLSRENRPASIKRRPLSESKWFWACSSPRPKPTLETCLDWDPEFFRVASFGWSSTQPQSGPGSVEGKEKSPSTPLRTNPHNSTKHSLPSQLTPEKISTAPHSPTTDNESAGRSMVAASTTISPTHSPTTGTKNSLAAPAPEFLPAVENSITTYPLPAGLPADTQAVNLASASGFGDWGALENISANAPPASTNIQSHNYDEWGAFEDLALKEAAPVIGSQNPPVATSAGSAARALMPSVQSSSESDKKLNSAQTAPKTADTTINGRVDLEPLSPQLPKSRTSLNISSSHENQNTGWLAWSELKDQKTSQSYPVEDSREGLRLPTPPTSNVPGSESFISAPMNGSAFDGIKEDPVISNAQTQQDGDEGDDWGEMVQSPIMPTGVLGFTEALMVPAPTSSQDITNLSSLTPPTSSIPQRIPALDPAPIPLSAPAQATHPTSAPSSTLSPGDFEQKLGDSWDLSFFEGPPTPSSGFSIPKDIPAPASQDLWDTPAVVQGKAPESANDKVIREIVEGLPDLSYMLG</sequence>
<feature type="compositionally biased region" description="Polar residues" evidence="1">
    <location>
        <begin position="487"/>
        <end position="496"/>
    </location>
</feature>
<feature type="region of interest" description="Disordered" evidence="1">
    <location>
        <begin position="487"/>
        <end position="569"/>
    </location>
</feature>
<feature type="region of interest" description="Disordered" evidence="1">
    <location>
        <begin position="859"/>
        <end position="881"/>
    </location>
</feature>
<feature type="compositionally biased region" description="Acidic residues" evidence="1">
    <location>
        <begin position="29"/>
        <end position="49"/>
    </location>
</feature>
<dbReference type="AlphaFoldDB" id="A0A317SVZ6"/>
<feature type="compositionally biased region" description="Basic and acidic residues" evidence="1">
    <location>
        <begin position="157"/>
        <end position="168"/>
    </location>
</feature>
<feature type="compositionally biased region" description="Polar residues" evidence="1">
    <location>
        <begin position="685"/>
        <end position="699"/>
    </location>
</feature>
<keyword evidence="3" id="KW-1185">Reference proteome</keyword>
<organism evidence="2 3">
    <name type="scientific">Tuber magnatum</name>
    <name type="common">white Piedmont truffle</name>
    <dbReference type="NCBI Taxonomy" id="42249"/>
    <lineage>
        <taxon>Eukaryota</taxon>
        <taxon>Fungi</taxon>
        <taxon>Dikarya</taxon>
        <taxon>Ascomycota</taxon>
        <taxon>Pezizomycotina</taxon>
        <taxon>Pezizomycetes</taxon>
        <taxon>Pezizales</taxon>
        <taxon>Tuberaceae</taxon>
        <taxon>Tuber</taxon>
    </lineage>
</organism>
<dbReference type="EMBL" id="PYWC01000014">
    <property type="protein sequence ID" value="PWW78569.1"/>
    <property type="molecule type" value="Genomic_DNA"/>
</dbReference>
<feature type="region of interest" description="Disordered" evidence="1">
    <location>
        <begin position="742"/>
        <end position="769"/>
    </location>
</feature>
<feature type="compositionally biased region" description="Polar residues" evidence="1">
    <location>
        <begin position="251"/>
        <end position="263"/>
    </location>
</feature>
<evidence type="ECO:0000313" key="2">
    <source>
        <dbReference type="EMBL" id="PWW78569.1"/>
    </source>
</evidence>
<feature type="compositionally biased region" description="Low complexity" evidence="1">
    <location>
        <begin position="553"/>
        <end position="566"/>
    </location>
</feature>
<dbReference type="STRING" id="42249.A0A317SVZ6"/>
<protein>
    <submittedName>
        <fullName evidence="2">Uncharacterized protein</fullName>
    </submittedName>
</protein>
<feature type="region of interest" description="Disordered" evidence="1">
    <location>
        <begin position="656"/>
        <end position="726"/>
    </location>
</feature>